<reference evidence="1 2" key="1">
    <citation type="journal article" date="2019" name="Int. J. Syst. Evol. Microbiol.">
        <title>The Global Catalogue of Microorganisms (GCM) 10K type strain sequencing project: providing services to taxonomists for standard genome sequencing and annotation.</title>
        <authorList>
            <consortium name="The Broad Institute Genomics Platform"/>
            <consortium name="The Broad Institute Genome Sequencing Center for Infectious Disease"/>
            <person name="Wu L."/>
            <person name="Ma J."/>
        </authorList>
    </citation>
    <scope>NUCLEOTIDE SEQUENCE [LARGE SCALE GENOMIC DNA]</scope>
    <source>
        <strain evidence="1 2">JCM 14559</strain>
    </source>
</reference>
<gene>
    <name evidence="1" type="ORF">GCM10009759_54730</name>
</gene>
<evidence type="ECO:0000313" key="1">
    <source>
        <dbReference type="EMBL" id="GAA2112173.1"/>
    </source>
</evidence>
<name>A0ABN2XJR1_9ACTN</name>
<dbReference type="EMBL" id="BAAANS010000042">
    <property type="protein sequence ID" value="GAA2112173.1"/>
    <property type="molecule type" value="Genomic_DNA"/>
</dbReference>
<accession>A0ABN2XJR1</accession>
<dbReference type="Pfam" id="PF19953">
    <property type="entry name" value="EACC1"/>
    <property type="match status" value="1"/>
</dbReference>
<dbReference type="InterPro" id="IPR045428">
    <property type="entry name" value="EACC1"/>
</dbReference>
<dbReference type="RefSeq" id="WP_344555628.1">
    <property type="nucleotide sequence ID" value="NZ_BAAANS010000042.1"/>
</dbReference>
<organism evidence="1 2">
    <name type="scientific">Kitasatospora saccharophila</name>
    <dbReference type="NCBI Taxonomy" id="407973"/>
    <lineage>
        <taxon>Bacteria</taxon>
        <taxon>Bacillati</taxon>
        <taxon>Actinomycetota</taxon>
        <taxon>Actinomycetes</taxon>
        <taxon>Kitasatosporales</taxon>
        <taxon>Streptomycetaceae</taxon>
        <taxon>Kitasatospora</taxon>
    </lineage>
</organism>
<dbReference type="Proteomes" id="UP001500897">
    <property type="component" value="Unassembled WGS sequence"/>
</dbReference>
<protein>
    <submittedName>
        <fullName evidence="1">Uncharacterized protein</fullName>
    </submittedName>
</protein>
<proteinExistence type="predicted"/>
<sequence length="139" mass="14331">MEFELSVTGAGSAAELRRLVQRLRLEDGLRGRVGLQREAPRPGEMGGVVEVATVAFASGGAGTVLVKVLADWLSPRRSHLVLKVSNARGEVFELDVDNVKDPEALTERFAAFVAGSAADGAAVATLSSGEGSAPDDGAA</sequence>
<keyword evidence="2" id="KW-1185">Reference proteome</keyword>
<comment type="caution">
    <text evidence="1">The sequence shown here is derived from an EMBL/GenBank/DDBJ whole genome shotgun (WGS) entry which is preliminary data.</text>
</comment>
<evidence type="ECO:0000313" key="2">
    <source>
        <dbReference type="Proteomes" id="UP001500897"/>
    </source>
</evidence>